<dbReference type="RefSeq" id="WP_189354890.1">
    <property type="nucleotide sequence ID" value="NZ_BMYP01000077.1"/>
</dbReference>
<organism evidence="3 4">
    <name type="scientific">Vogesella fluminis</name>
    <dbReference type="NCBI Taxonomy" id="1069161"/>
    <lineage>
        <taxon>Bacteria</taxon>
        <taxon>Pseudomonadati</taxon>
        <taxon>Pseudomonadota</taxon>
        <taxon>Betaproteobacteria</taxon>
        <taxon>Neisseriales</taxon>
        <taxon>Chromobacteriaceae</taxon>
        <taxon>Vogesella</taxon>
    </lineage>
</organism>
<accession>A0ABQ3HGY5</accession>
<dbReference type="EMBL" id="BMYP01000077">
    <property type="protein sequence ID" value="GHD82249.1"/>
    <property type="molecule type" value="Genomic_DNA"/>
</dbReference>
<feature type="transmembrane region" description="Helical" evidence="2">
    <location>
        <begin position="59"/>
        <end position="79"/>
    </location>
</feature>
<reference evidence="4" key="1">
    <citation type="journal article" date="2019" name="Int. J. Syst. Evol. Microbiol.">
        <title>The Global Catalogue of Microorganisms (GCM) 10K type strain sequencing project: providing services to taxonomists for standard genome sequencing and annotation.</title>
        <authorList>
            <consortium name="The Broad Institute Genomics Platform"/>
            <consortium name="The Broad Institute Genome Sequencing Center for Infectious Disease"/>
            <person name="Wu L."/>
            <person name="Ma J."/>
        </authorList>
    </citation>
    <scope>NUCLEOTIDE SEQUENCE [LARGE SCALE GENOMIC DNA]</scope>
    <source>
        <strain evidence="4">KCTC 23713</strain>
    </source>
</reference>
<gene>
    <name evidence="3" type="ORF">GCM10011419_29520</name>
</gene>
<keyword evidence="2" id="KW-1133">Transmembrane helix</keyword>
<keyword evidence="2" id="KW-0472">Membrane</keyword>
<protein>
    <recommendedName>
        <fullName evidence="5">Glycine zipper domain-containing protein</fullName>
    </recommendedName>
</protein>
<keyword evidence="2" id="KW-0812">Transmembrane</keyword>
<evidence type="ECO:0000313" key="3">
    <source>
        <dbReference type="EMBL" id="GHD82249.1"/>
    </source>
</evidence>
<comment type="caution">
    <text evidence="3">The sequence shown here is derived from an EMBL/GenBank/DDBJ whole genome shotgun (WGS) entry which is preliminary data.</text>
</comment>
<evidence type="ECO:0000313" key="4">
    <source>
        <dbReference type="Proteomes" id="UP000662678"/>
    </source>
</evidence>
<evidence type="ECO:0008006" key="5">
    <source>
        <dbReference type="Google" id="ProtNLM"/>
    </source>
</evidence>
<proteinExistence type="predicted"/>
<feature type="region of interest" description="Disordered" evidence="1">
    <location>
        <begin position="1"/>
        <end position="21"/>
    </location>
</feature>
<dbReference type="Proteomes" id="UP000662678">
    <property type="component" value="Unassembled WGS sequence"/>
</dbReference>
<sequence length="87" mass="8747">MNKRQPPKKATSGPVKKTPSKRVLVQPQVTFNKQTSQTPGDKNAQVLAATVGGVVVGNMIVPGVGGALLGGIIGALLGGSSNKGSKK</sequence>
<evidence type="ECO:0000256" key="2">
    <source>
        <dbReference type="SAM" id="Phobius"/>
    </source>
</evidence>
<name>A0ABQ3HGY5_9NEIS</name>
<evidence type="ECO:0000256" key="1">
    <source>
        <dbReference type="SAM" id="MobiDB-lite"/>
    </source>
</evidence>
<keyword evidence="4" id="KW-1185">Reference proteome</keyword>